<reference evidence="2 3" key="1">
    <citation type="submission" date="2018-11" db="EMBL/GenBank/DDBJ databases">
        <title>Genome sequence and assembly of Colletotrichum spinosum.</title>
        <authorList>
            <person name="Gan P."/>
            <person name="Shirasu K."/>
        </authorList>
    </citation>
    <scope>NUCLEOTIDE SEQUENCE [LARGE SCALE GENOMIC DNA]</scope>
    <source>
        <strain evidence="2 3">CBS 515.97</strain>
    </source>
</reference>
<comment type="caution">
    <text evidence="2">The sequence shown here is derived from an EMBL/GenBank/DDBJ whole genome shotgun (WGS) entry which is preliminary data.</text>
</comment>
<dbReference type="AlphaFoldDB" id="A0A4R8PUZ3"/>
<feature type="compositionally biased region" description="Pro residues" evidence="1">
    <location>
        <begin position="1"/>
        <end position="10"/>
    </location>
</feature>
<feature type="region of interest" description="Disordered" evidence="1">
    <location>
        <begin position="166"/>
        <end position="190"/>
    </location>
</feature>
<organism evidence="2 3">
    <name type="scientific">Colletotrichum spinosum</name>
    <dbReference type="NCBI Taxonomy" id="1347390"/>
    <lineage>
        <taxon>Eukaryota</taxon>
        <taxon>Fungi</taxon>
        <taxon>Dikarya</taxon>
        <taxon>Ascomycota</taxon>
        <taxon>Pezizomycotina</taxon>
        <taxon>Sordariomycetes</taxon>
        <taxon>Hypocreomycetidae</taxon>
        <taxon>Glomerellales</taxon>
        <taxon>Glomerellaceae</taxon>
        <taxon>Colletotrichum</taxon>
        <taxon>Colletotrichum orbiculare species complex</taxon>
    </lineage>
</organism>
<gene>
    <name evidence="2" type="ORF">C8035_v011127</name>
</gene>
<dbReference type="EMBL" id="QAPG01000207">
    <property type="protein sequence ID" value="TDZ29627.1"/>
    <property type="molecule type" value="Genomic_DNA"/>
</dbReference>
<evidence type="ECO:0000313" key="2">
    <source>
        <dbReference type="EMBL" id="TDZ29627.1"/>
    </source>
</evidence>
<proteinExistence type="predicted"/>
<evidence type="ECO:0000256" key="1">
    <source>
        <dbReference type="SAM" id="MobiDB-lite"/>
    </source>
</evidence>
<accession>A0A4R8PUZ3</accession>
<dbReference type="Proteomes" id="UP000295083">
    <property type="component" value="Unassembled WGS sequence"/>
</dbReference>
<keyword evidence="3" id="KW-1185">Reference proteome</keyword>
<evidence type="ECO:0000313" key="3">
    <source>
        <dbReference type="Proteomes" id="UP000295083"/>
    </source>
</evidence>
<sequence length="190" mass="20472">MAPKVPPPALDPAAGTQEKPRERTESGQAVQWPLSSSGPAALAYVSNVRCVSHNDHPAEIPETSILGITEFLGDFHRVLVVYRESSTTAAIHAIAHPAERVIASSPRNHLPRLTFHPFAPLEPLSSASFQIQFTSHQSASAGLMSATQRNEPPRILRAASWESIESSHRQGVPDSSPLQNAQPLTCCSSM</sequence>
<feature type="region of interest" description="Disordered" evidence="1">
    <location>
        <begin position="1"/>
        <end position="34"/>
    </location>
</feature>
<name>A0A4R8PUZ3_9PEZI</name>
<feature type="compositionally biased region" description="Polar residues" evidence="1">
    <location>
        <begin position="176"/>
        <end position="190"/>
    </location>
</feature>
<protein>
    <submittedName>
        <fullName evidence="2">Uncharacterized protein</fullName>
    </submittedName>
</protein>